<dbReference type="SUPFAM" id="SSF81383">
    <property type="entry name" value="F-box domain"/>
    <property type="match status" value="1"/>
</dbReference>
<dbReference type="Pfam" id="PF00646">
    <property type="entry name" value="F-box"/>
    <property type="match status" value="1"/>
</dbReference>
<protein>
    <recommendedName>
        <fullName evidence="1">F-box domain-containing protein</fullName>
    </recommendedName>
</protein>
<dbReference type="OrthoDB" id="1106385at2759"/>
<evidence type="ECO:0000313" key="2">
    <source>
        <dbReference type="EMBL" id="CAA7042125.1"/>
    </source>
</evidence>
<feature type="domain" description="F-box" evidence="1">
    <location>
        <begin position="7"/>
        <end position="52"/>
    </location>
</feature>
<keyword evidence="3" id="KW-1185">Reference proteome</keyword>
<dbReference type="AlphaFoldDB" id="A0A6D2JLY8"/>
<dbReference type="PROSITE" id="PS50181">
    <property type="entry name" value="FBOX"/>
    <property type="match status" value="1"/>
</dbReference>
<accession>A0A6D2JLY8</accession>
<comment type="caution">
    <text evidence="2">The sequence shown here is derived from an EMBL/GenBank/DDBJ whole genome shotgun (WGS) entry which is preliminary data.</text>
</comment>
<dbReference type="InterPro" id="IPR006527">
    <property type="entry name" value="F-box-assoc_dom_typ1"/>
</dbReference>
<sequence>MKKAMTTTNISNIPTELVEEIISRIPLRSMRSVRLTCRKWDTLSKGRSFTELHIGKLVAAAAREEGESPPLIVLMEHQLYLMSVTANSGIDADPSTEPKGKLVRNDSDPQVKIQQIYDCEGLLLCTLEDVNRIVVWKQGGSN</sequence>
<proteinExistence type="predicted"/>
<dbReference type="InterPro" id="IPR036047">
    <property type="entry name" value="F-box-like_dom_sf"/>
</dbReference>
<evidence type="ECO:0000259" key="1">
    <source>
        <dbReference type="PROSITE" id="PS50181"/>
    </source>
</evidence>
<organism evidence="2 3">
    <name type="scientific">Microthlaspi erraticum</name>
    <dbReference type="NCBI Taxonomy" id="1685480"/>
    <lineage>
        <taxon>Eukaryota</taxon>
        <taxon>Viridiplantae</taxon>
        <taxon>Streptophyta</taxon>
        <taxon>Embryophyta</taxon>
        <taxon>Tracheophyta</taxon>
        <taxon>Spermatophyta</taxon>
        <taxon>Magnoliopsida</taxon>
        <taxon>eudicotyledons</taxon>
        <taxon>Gunneridae</taxon>
        <taxon>Pentapetalae</taxon>
        <taxon>rosids</taxon>
        <taxon>malvids</taxon>
        <taxon>Brassicales</taxon>
        <taxon>Brassicaceae</taxon>
        <taxon>Coluteocarpeae</taxon>
        <taxon>Microthlaspi</taxon>
    </lineage>
</organism>
<dbReference type="EMBL" id="CACVBM020001262">
    <property type="protein sequence ID" value="CAA7042125.1"/>
    <property type="molecule type" value="Genomic_DNA"/>
</dbReference>
<dbReference type="Pfam" id="PF07734">
    <property type="entry name" value="FBA_1"/>
    <property type="match status" value="1"/>
</dbReference>
<gene>
    <name evidence="2" type="ORF">MERR_LOCUS29360</name>
</gene>
<dbReference type="Proteomes" id="UP000467841">
    <property type="component" value="Unassembled WGS sequence"/>
</dbReference>
<dbReference type="SMART" id="SM00256">
    <property type="entry name" value="FBOX"/>
    <property type="match status" value="1"/>
</dbReference>
<name>A0A6D2JLY8_9BRAS</name>
<evidence type="ECO:0000313" key="3">
    <source>
        <dbReference type="Proteomes" id="UP000467841"/>
    </source>
</evidence>
<reference evidence="2" key="1">
    <citation type="submission" date="2020-01" db="EMBL/GenBank/DDBJ databases">
        <authorList>
            <person name="Mishra B."/>
        </authorList>
    </citation>
    <scope>NUCLEOTIDE SEQUENCE [LARGE SCALE GENOMIC DNA]</scope>
</reference>
<dbReference type="Gene3D" id="1.20.1280.50">
    <property type="match status" value="1"/>
</dbReference>
<dbReference type="InterPro" id="IPR001810">
    <property type="entry name" value="F-box_dom"/>
</dbReference>